<name>A0A367G367_9FIRM</name>
<keyword evidence="2" id="KW-0805">Transcription regulation</keyword>
<evidence type="ECO:0000313" key="7">
    <source>
        <dbReference type="Proteomes" id="UP000253208"/>
    </source>
</evidence>
<organism evidence="6 7">
    <name type="scientific">Blautia obeum</name>
    <dbReference type="NCBI Taxonomy" id="40520"/>
    <lineage>
        <taxon>Bacteria</taxon>
        <taxon>Bacillati</taxon>
        <taxon>Bacillota</taxon>
        <taxon>Clostridia</taxon>
        <taxon>Lachnospirales</taxon>
        <taxon>Lachnospiraceae</taxon>
        <taxon>Blautia</taxon>
    </lineage>
</organism>
<dbReference type="Proteomes" id="UP000253208">
    <property type="component" value="Unassembled WGS sequence"/>
</dbReference>
<gene>
    <name evidence="6" type="ORF">C4886_05675</name>
</gene>
<dbReference type="CDD" id="cd06267">
    <property type="entry name" value="PBP1_LacI_sugar_binding-like"/>
    <property type="match status" value="1"/>
</dbReference>
<dbReference type="PROSITE" id="PS50932">
    <property type="entry name" value="HTH_LACI_2"/>
    <property type="match status" value="1"/>
</dbReference>
<dbReference type="Gene3D" id="1.10.260.40">
    <property type="entry name" value="lambda repressor-like DNA-binding domains"/>
    <property type="match status" value="1"/>
</dbReference>
<evidence type="ECO:0000256" key="2">
    <source>
        <dbReference type="ARBA" id="ARBA00023015"/>
    </source>
</evidence>
<dbReference type="InterPro" id="IPR046335">
    <property type="entry name" value="LacI/GalR-like_sensor"/>
</dbReference>
<dbReference type="SUPFAM" id="SSF47413">
    <property type="entry name" value="lambda repressor-like DNA-binding domains"/>
    <property type="match status" value="1"/>
</dbReference>
<dbReference type="SUPFAM" id="SSF53822">
    <property type="entry name" value="Periplasmic binding protein-like I"/>
    <property type="match status" value="1"/>
</dbReference>
<dbReference type="PANTHER" id="PTHR30146:SF148">
    <property type="entry name" value="HTH-TYPE TRANSCRIPTIONAL REPRESSOR PURR-RELATED"/>
    <property type="match status" value="1"/>
</dbReference>
<keyword evidence="3" id="KW-0238">DNA-binding</keyword>
<dbReference type="AlphaFoldDB" id="A0A367G367"/>
<dbReference type="GO" id="GO:0003700">
    <property type="term" value="F:DNA-binding transcription factor activity"/>
    <property type="evidence" value="ECO:0007669"/>
    <property type="project" value="TreeGrafter"/>
</dbReference>
<accession>A0A367G367</accession>
<reference evidence="6 7" key="1">
    <citation type="submission" date="2018-02" db="EMBL/GenBank/DDBJ databases">
        <title>Complete genome sequencing of Faecalibacterium prausnitzii strains isolated from the human gut.</title>
        <authorList>
            <person name="Fitzgerald B.C."/>
            <person name="Shkoporov A.N."/>
            <person name="Ross P.R."/>
            <person name="Hill C."/>
        </authorList>
    </citation>
    <scope>NUCLEOTIDE SEQUENCE [LARGE SCALE GENOMIC DNA]</scope>
    <source>
        <strain evidence="6 7">APC942/31-1</strain>
    </source>
</reference>
<sequence>MSATIKDIARETGLALATISKYINGGTVRPQNKKQIDEAIRKLNYVPRNTARGLRSSKTYRIGLVSGPPNTPHNAFLLSKIENTMRAHGYSLTFMSGDKYKDHVNKFVPHMLRSGIDGLIITSFSLNQDICSAVEHAKIPVVELEEHSHFHRTDCVQTSCTSGAYEIVEHLIKMGHQKIALVTGSPASYTACERKKGYLRALEDYDIPVNPDYIIAENYTNDFGYQAMQKLWNLPERPTAVFSANYTLCLGIYEAIYSLGIRIPEDLSVVSFDDFELSMLLSPQLTAVRQPLTGLAEQACDLLLRRMNGDYSDFPRTIRLKPECIYRDSVRDLFSDAK</sequence>
<dbReference type="Pfam" id="PF13377">
    <property type="entry name" value="Peripla_BP_3"/>
    <property type="match status" value="1"/>
</dbReference>
<dbReference type="Pfam" id="PF00356">
    <property type="entry name" value="LacI"/>
    <property type="match status" value="1"/>
</dbReference>
<protein>
    <submittedName>
        <fullName evidence="6">LacI family transcriptional regulator</fullName>
    </submittedName>
</protein>
<dbReference type="RefSeq" id="WP_015525383.1">
    <property type="nucleotide sequence ID" value="NZ_PSQG01000006.1"/>
</dbReference>
<dbReference type="PANTHER" id="PTHR30146">
    <property type="entry name" value="LACI-RELATED TRANSCRIPTIONAL REPRESSOR"/>
    <property type="match status" value="1"/>
</dbReference>
<dbReference type="SMART" id="SM00354">
    <property type="entry name" value="HTH_LACI"/>
    <property type="match status" value="1"/>
</dbReference>
<dbReference type="InterPro" id="IPR028082">
    <property type="entry name" value="Peripla_BP_I"/>
</dbReference>
<dbReference type="InterPro" id="IPR000843">
    <property type="entry name" value="HTH_LacI"/>
</dbReference>
<evidence type="ECO:0000313" key="6">
    <source>
        <dbReference type="EMBL" id="RCH44938.1"/>
    </source>
</evidence>
<evidence type="ECO:0000259" key="5">
    <source>
        <dbReference type="PROSITE" id="PS50932"/>
    </source>
</evidence>
<evidence type="ECO:0000256" key="3">
    <source>
        <dbReference type="ARBA" id="ARBA00023125"/>
    </source>
</evidence>
<proteinExistence type="predicted"/>
<keyword evidence="4" id="KW-0804">Transcription</keyword>
<comment type="caution">
    <text evidence="6">The sequence shown here is derived from an EMBL/GenBank/DDBJ whole genome shotgun (WGS) entry which is preliminary data.</text>
</comment>
<dbReference type="Gene3D" id="3.40.50.2300">
    <property type="match status" value="2"/>
</dbReference>
<keyword evidence="1" id="KW-0678">Repressor</keyword>
<dbReference type="EMBL" id="PSQG01000006">
    <property type="protein sequence ID" value="RCH44938.1"/>
    <property type="molecule type" value="Genomic_DNA"/>
</dbReference>
<evidence type="ECO:0000256" key="4">
    <source>
        <dbReference type="ARBA" id="ARBA00023163"/>
    </source>
</evidence>
<evidence type="ECO:0000256" key="1">
    <source>
        <dbReference type="ARBA" id="ARBA00022491"/>
    </source>
</evidence>
<dbReference type="GO" id="GO:0000976">
    <property type="term" value="F:transcription cis-regulatory region binding"/>
    <property type="evidence" value="ECO:0007669"/>
    <property type="project" value="TreeGrafter"/>
</dbReference>
<dbReference type="InterPro" id="IPR010982">
    <property type="entry name" value="Lambda_DNA-bd_dom_sf"/>
</dbReference>
<feature type="domain" description="HTH lacI-type" evidence="5">
    <location>
        <begin position="3"/>
        <end position="56"/>
    </location>
</feature>